<evidence type="ECO:0000259" key="1">
    <source>
        <dbReference type="PROSITE" id="PS50011"/>
    </source>
</evidence>
<dbReference type="InterPro" id="IPR001853">
    <property type="entry name" value="DSBA-like_thioredoxin_dom"/>
</dbReference>
<accession>A0A4D6NIE5</accession>
<dbReference type="PANTHER" id="PTHR27003">
    <property type="entry name" value="OS07G0166700 PROTEIN"/>
    <property type="match status" value="1"/>
</dbReference>
<dbReference type="GO" id="GO:0004714">
    <property type="term" value="F:transmembrane receptor protein tyrosine kinase activity"/>
    <property type="evidence" value="ECO:0007669"/>
    <property type="project" value="InterPro"/>
</dbReference>
<keyword evidence="2" id="KW-0808">Transferase</keyword>
<keyword evidence="3" id="KW-1185">Reference proteome</keyword>
<proteinExistence type="predicted"/>
<name>A0A4D6NIE5_VIGUN</name>
<dbReference type="Gene3D" id="1.10.510.10">
    <property type="entry name" value="Transferase(Phosphotransferase) domain 1"/>
    <property type="match status" value="1"/>
</dbReference>
<protein>
    <submittedName>
        <fullName evidence="2">Interleukin-1 receptor-associated kinase 4</fullName>
    </submittedName>
</protein>
<dbReference type="GO" id="GO:0005524">
    <property type="term" value="F:ATP binding"/>
    <property type="evidence" value="ECO:0007669"/>
    <property type="project" value="InterPro"/>
</dbReference>
<dbReference type="Pfam" id="PF01323">
    <property type="entry name" value="DSBA"/>
    <property type="match status" value="1"/>
</dbReference>
<dbReference type="CDD" id="cd03024">
    <property type="entry name" value="DsbA_FrnE"/>
    <property type="match status" value="1"/>
</dbReference>
<dbReference type="Gene3D" id="3.40.30.10">
    <property type="entry name" value="Glutaredoxin"/>
    <property type="match status" value="1"/>
</dbReference>
<gene>
    <name evidence="2" type="ORF">DEO72_LG10g3992</name>
</gene>
<dbReference type="InterPro" id="IPR011009">
    <property type="entry name" value="Kinase-like_dom_sf"/>
</dbReference>
<dbReference type="SUPFAM" id="SSF56112">
    <property type="entry name" value="Protein kinase-like (PK-like)"/>
    <property type="match status" value="1"/>
</dbReference>
<evidence type="ECO:0000313" key="2">
    <source>
        <dbReference type="EMBL" id="QCE12742.1"/>
    </source>
</evidence>
<keyword evidence="2" id="KW-0418">Kinase</keyword>
<dbReference type="InterPro" id="IPR001245">
    <property type="entry name" value="Ser-Thr/Tyr_kinase_cat_dom"/>
</dbReference>
<keyword evidence="2" id="KW-0675">Receptor</keyword>
<reference evidence="2 3" key="1">
    <citation type="submission" date="2019-04" db="EMBL/GenBank/DDBJ databases">
        <title>An improved genome assembly and genetic linkage map for asparagus bean, Vigna unguiculata ssp. sesquipedialis.</title>
        <authorList>
            <person name="Xia Q."/>
            <person name="Zhang R."/>
            <person name="Dong Y."/>
        </authorList>
    </citation>
    <scope>NUCLEOTIDE SEQUENCE [LARGE SCALE GENOMIC DNA]</scope>
    <source>
        <tissue evidence="2">Leaf</tissue>
    </source>
</reference>
<dbReference type="SUPFAM" id="SSF52833">
    <property type="entry name" value="Thioredoxin-like"/>
    <property type="match status" value="1"/>
</dbReference>
<dbReference type="InterPro" id="IPR045272">
    <property type="entry name" value="ANXUR1/2-like"/>
</dbReference>
<dbReference type="EMBL" id="CP039354">
    <property type="protein sequence ID" value="QCE12742.1"/>
    <property type="molecule type" value="Genomic_DNA"/>
</dbReference>
<feature type="domain" description="Protein kinase" evidence="1">
    <location>
        <begin position="39"/>
        <end position="302"/>
    </location>
</feature>
<evidence type="ECO:0000313" key="3">
    <source>
        <dbReference type="Proteomes" id="UP000501690"/>
    </source>
</evidence>
<dbReference type="Gene3D" id="3.30.200.20">
    <property type="entry name" value="Phosphorylase Kinase, domain 1"/>
    <property type="match status" value="1"/>
</dbReference>
<dbReference type="PANTHER" id="PTHR27003:SF303">
    <property type="entry name" value="TYROSINE KINASE FAMILY PROTEIN"/>
    <property type="match status" value="1"/>
</dbReference>
<dbReference type="FunFam" id="3.30.200.20:FF:000742">
    <property type="entry name" value="Receptor-like protein kinase ANXUR2"/>
    <property type="match status" value="1"/>
</dbReference>
<dbReference type="PROSITE" id="PS50011">
    <property type="entry name" value="PROTEIN_KINASE_DOM"/>
    <property type="match status" value="1"/>
</dbReference>
<sequence>MFLKCFGESSSSGRPYPTVIEELCRHFSLADIRKSTNNFDDNRVIGEEGWTKVYKGCLQHIDGSDYAVAVKRFIPGEQSTEAFKREVELVCQLHHPNCVSIVGFCNHKKEKIIVYEYMSNKSLYRHLQEALPWKKRLEICIGAARGLHYLHAGLKRTVIHRDIIPRHILLDHNMHPKLSSFELSILGAHFKKRPKPIQTDLKGTIGHLPPEYLRNSTVTDKCDVYAFGGVLLEVVCGSLFFLKQNEVPEKCVEENFDPKIKGEIAAECWQVFIDIALRCIKNEADERPAMGEVEVELERALLLQQQADLTNIDMDYTLLSKTIIIQKSEGGFNYFIGQEQEQESNTIIWHPFQLNPDAPKEGIDKREYYRRKFGSQSERMEARMLEVFKNVGLEYSLSGLTGNTMDSHRLIYFARQQGLDKQHDLVEELNIGYFTQGKYIGDHKFLLESAAKVGVQGAEEFLKDPNNGLREVEEELKTYSGNITGVPYYVINGNHKLSGGQPPEVFLRAFQVATT</sequence>
<dbReference type="AlphaFoldDB" id="A0A4D6NIE5"/>
<dbReference type="InterPro" id="IPR000719">
    <property type="entry name" value="Prot_kinase_dom"/>
</dbReference>
<dbReference type="Pfam" id="PF07714">
    <property type="entry name" value="PK_Tyr_Ser-Thr"/>
    <property type="match status" value="1"/>
</dbReference>
<dbReference type="Proteomes" id="UP000501690">
    <property type="component" value="Linkage Group LG10"/>
</dbReference>
<dbReference type="GO" id="GO:0016491">
    <property type="term" value="F:oxidoreductase activity"/>
    <property type="evidence" value="ECO:0007669"/>
    <property type="project" value="InterPro"/>
</dbReference>
<dbReference type="GO" id="GO:0005886">
    <property type="term" value="C:plasma membrane"/>
    <property type="evidence" value="ECO:0007669"/>
    <property type="project" value="TreeGrafter"/>
</dbReference>
<dbReference type="InterPro" id="IPR036249">
    <property type="entry name" value="Thioredoxin-like_sf"/>
</dbReference>
<organism evidence="2 3">
    <name type="scientific">Vigna unguiculata</name>
    <name type="common">Cowpea</name>
    <dbReference type="NCBI Taxonomy" id="3917"/>
    <lineage>
        <taxon>Eukaryota</taxon>
        <taxon>Viridiplantae</taxon>
        <taxon>Streptophyta</taxon>
        <taxon>Embryophyta</taxon>
        <taxon>Tracheophyta</taxon>
        <taxon>Spermatophyta</taxon>
        <taxon>Magnoliopsida</taxon>
        <taxon>eudicotyledons</taxon>
        <taxon>Gunneridae</taxon>
        <taxon>Pentapetalae</taxon>
        <taxon>rosids</taxon>
        <taxon>fabids</taxon>
        <taxon>Fabales</taxon>
        <taxon>Fabaceae</taxon>
        <taxon>Papilionoideae</taxon>
        <taxon>50 kb inversion clade</taxon>
        <taxon>NPAAA clade</taxon>
        <taxon>indigoferoid/millettioid clade</taxon>
        <taxon>Phaseoleae</taxon>
        <taxon>Vigna</taxon>
    </lineage>
</organism>
<dbReference type="GO" id="GO:0009506">
    <property type="term" value="C:plasmodesma"/>
    <property type="evidence" value="ECO:0007669"/>
    <property type="project" value="TreeGrafter"/>
</dbReference>